<name>E9GRL3_DAPPU</name>
<sequence>MVGVYFQMGNPVYILAHVSLYSFSFFYVLPTIASIEKAIKHSATCDGVNEHGSTSSDQLVARVDANKVGIHIQSTTSAPTDAVAIDDVSIPNLPMGNSIEPDPVGTTQTNPNIVGEKSSCTHCTSQAFYIRKLLKNKSDQKLTGKIKRKTRMPTTERGNRRVMHRNNKQLLSVVKTIEQEKEELRIRAKKESLETH</sequence>
<dbReference type="Proteomes" id="UP000000305">
    <property type="component" value="Unassembled WGS sequence"/>
</dbReference>
<evidence type="ECO:0000313" key="3">
    <source>
        <dbReference type="EMBL" id="EFX77791.1"/>
    </source>
</evidence>
<evidence type="ECO:0000313" key="4">
    <source>
        <dbReference type="Proteomes" id="UP000000305"/>
    </source>
</evidence>
<feature type="transmembrane region" description="Helical" evidence="2">
    <location>
        <begin position="12"/>
        <end position="33"/>
    </location>
</feature>
<keyword evidence="2" id="KW-0472">Membrane</keyword>
<keyword evidence="2" id="KW-1133">Transmembrane helix</keyword>
<dbReference type="HOGENOM" id="CLU_1391529_0_0_1"/>
<dbReference type="InParanoid" id="E9GRL3"/>
<organism evidence="3 4">
    <name type="scientific">Daphnia pulex</name>
    <name type="common">Water flea</name>
    <dbReference type="NCBI Taxonomy" id="6669"/>
    <lineage>
        <taxon>Eukaryota</taxon>
        <taxon>Metazoa</taxon>
        <taxon>Ecdysozoa</taxon>
        <taxon>Arthropoda</taxon>
        <taxon>Crustacea</taxon>
        <taxon>Branchiopoda</taxon>
        <taxon>Diplostraca</taxon>
        <taxon>Cladocera</taxon>
        <taxon>Anomopoda</taxon>
        <taxon>Daphniidae</taxon>
        <taxon>Daphnia</taxon>
    </lineage>
</organism>
<gene>
    <name evidence="3" type="ORF">DAPPUDRAFT_105723</name>
</gene>
<evidence type="ECO:0000256" key="2">
    <source>
        <dbReference type="SAM" id="Phobius"/>
    </source>
</evidence>
<evidence type="ECO:0000256" key="1">
    <source>
        <dbReference type="SAM" id="Coils"/>
    </source>
</evidence>
<accession>E9GRL3</accession>
<keyword evidence="1" id="KW-0175">Coiled coil</keyword>
<keyword evidence="2" id="KW-0812">Transmembrane</keyword>
<dbReference type="AlphaFoldDB" id="E9GRL3"/>
<feature type="coiled-coil region" evidence="1">
    <location>
        <begin position="167"/>
        <end position="194"/>
    </location>
</feature>
<proteinExistence type="predicted"/>
<dbReference type="EMBL" id="GL732560">
    <property type="protein sequence ID" value="EFX77791.1"/>
    <property type="molecule type" value="Genomic_DNA"/>
</dbReference>
<protein>
    <submittedName>
        <fullName evidence="3">Uncharacterized protein</fullName>
    </submittedName>
</protein>
<dbReference type="KEGG" id="dpx:DAPPUDRAFT_105723"/>
<keyword evidence="4" id="KW-1185">Reference proteome</keyword>
<reference evidence="3 4" key="1">
    <citation type="journal article" date="2011" name="Science">
        <title>The ecoresponsive genome of Daphnia pulex.</title>
        <authorList>
            <person name="Colbourne J.K."/>
            <person name="Pfrender M.E."/>
            <person name="Gilbert D."/>
            <person name="Thomas W.K."/>
            <person name="Tucker A."/>
            <person name="Oakley T.H."/>
            <person name="Tokishita S."/>
            <person name="Aerts A."/>
            <person name="Arnold G.J."/>
            <person name="Basu M.K."/>
            <person name="Bauer D.J."/>
            <person name="Caceres C.E."/>
            <person name="Carmel L."/>
            <person name="Casola C."/>
            <person name="Choi J.H."/>
            <person name="Detter J.C."/>
            <person name="Dong Q."/>
            <person name="Dusheyko S."/>
            <person name="Eads B.D."/>
            <person name="Frohlich T."/>
            <person name="Geiler-Samerotte K.A."/>
            <person name="Gerlach D."/>
            <person name="Hatcher P."/>
            <person name="Jogdeo S."/>
            <person name="Krijgsveld J."/>
            <person name="Kriventseva E.V."/>
            <person name="Kultz D."/>
            <person name="Laforsch C."/>
            <person name="Lindquist E."/>
            <person name="Lopez J."/>
            <person name="Manak J.R."/>
            <person name="Muller J."/>
            <person name="Pangilinan J."/>
            <person name="Patwardhan R.P."/>
            <person name="Pitluck S."/>
            <person name="Pritham E.J."/>
            <person name="Rechtsteiner A."/>
            <person name="Rho M."/>
            <person name="Rogozin I.B."/>
            <person name="Sakarya O."/>
            <person name="Salamov A."/>
            <person name="Schaack S."/>
            <person name="Shapiro H."/>
            <person name="Shiga Y."/>
            <person name="Skalitzky C."/>
            <person name="Smith Z."/>
            <person name="Souvorov A."/>
            <person name="Sung W."/>
            <person name="Tang Z."/>
            <person name="Tsuchiya D."/>
            <person name="Tu H."/>
            <person name="Vos H."/>
            <person name="Wang M."/>
            <person name="Wolf Y.I."/>
            <person name="Yamagata H."/>
            <person name="Yamada T."/>
            <person name="Ye Y."/>
            <person name="Shaw J.R."/>
            <person name="Andrews J."/>
            <person name="Crease T.J."/>
            <person name="Tang H."/>
            <person name="Lucas S.M."/>
            <person name="Robertson H.M."/>
            <person name="Bork P."/>
            <person name="Koonin E.V."/>
            <person name="Zdobnov E.M."/>
            <person name="Grigoriev I.V."/>
            <person name="Lynch M."/>
            <person name="Boore J.L."/>
        </authorList>
    </citation>
    <scope>NUCLEOTIDE SEQUENCE [LARGE SCALE GENOMIC DNA]</scope>
</reference>